<protein>
    <submittedName>
        <fullName evidence="4">Glycosyltransferase family 1 protein</fullName>
    </submittedName>
</protein>
<dbReference type="InterPro" id="IPR050194">
    <property type="entry name" value="Glycosyltransferase_grp1"/>
</dbReference>
<keyword evidence="2" id="KW-0808">Transferase</keyword>
<reference evidence="4 5" key="1">
    <citation type="submission" date="2019-02" db="EMBL/GenBank/DDBJ databases">
        <title>Draft genome sequences of novel Actinobacteria.</title>
        <authorList>
            <person name="Sahin N."/>
            <person name="Ay H."/>
            <person name="Saygin H."/>
        </authorList>
    </citation>
    <scope>NUCLEOTIDE SEQUENCE [LARGE SCALE GENOMIC DNA]</scope>
    <source>
        <strain evidence="4 5">JCM 30529</strain>
    </source>
</reference>
<accession>A0ABY2DLJ0</accession>
<evidence type="ECO:0000313" key="4">
    <source>
        <dbReference type="EMBL" id="TDC01820.1"/>
    </source>
</evidence>
<dbReference type="CDD" id="cd03801">
    <property type="entry name" value="GT4_PimA-like"/>
    <property type="match status" value="1"/>
</dbReference>
<keyword evidence="5" id="KW-1185">Reference proteome</keyword>
<name>A0ABY2DLJ0_9ACTN</name>
<sequence>MRIVVVNNFFPPRPGGSSHLSESLARGYAAAGHDVLVVTAAYQDAPAYEERDGLRIVRLPAVMLPQTRLAVSFDISFATRPSLPRRLRRLLDDFRPDVIHQHGQFFDLTWATSRYARKRGVPVLLSVHTRLENPAARYAKVFRWLDALLVKPFMRLSRPRVVVMDVLMQEYIESRYRGAHAGLAPIPVGVDPEWVLGGNGQRVRDRHDLGDAPVILSVGHVIPLRDRVALVEALPAVLAVVPDAKLLVCGHVYYHLFLERARALGVEHAVVAVGKVAKSEIPDYLAAATVESHEQGIGLGTATLEAMAAGVPVVAPARPDNFPGIALRDGENVLLCPPGDVAGLADRLVRALTDPALAKQVGVNGQALVHAHFTLDRVLDRHLAVLTELAAARVARPR</sequence>
<keyword evidence="1" id="KW-0328">Glycosyltransferase</keyword>
<evidence type="ECO:0000259" key="3">
    <source>
        <dbReference type="Pfam" id="PF13579"/>
    </source>
</evidence>
<dbReference type="PANTHER" id="PTHR45947">
    <property type="entry name" value="SULFOQUINOVOSYL TRANSFERASE SQD2"/>
    <property type="match status" value="1"/>
</dbReference>
<proteinExistence type="predicted"/>
<dbReference type="Pfam" id="PF13579">
    <property type="entry name" value="Glyco_trans_4_4"/>
    <property type="match status" value="1"/>
</dbReference>
<evidence type="ECO:0000313" key="5">
    <source>
        <dbReference type="Proteomes" id="UP000295626"/>
    </source>
</evidence>
<comment type="caution">
    <text evidence="4">The sequence shown here is derived from an EMBL/GenBank/DDBJ whole genome shotgun (WGS) entry which is preliminary data.</text>
</comment>
<dbReference type="Gene3D" id="3.40.50.2000">
    <property type="entry name" value="Glycogen Phosphorylase B"/>
    <property type="match status" value="2"/>
</dbReference>
<dbReference type="InterPro" id="IPR028098">
    <property type="entry name" value="Glyco_trans_4-like_N"/>
</dbReference>
<evidence type="ECO:0000256" key="1">
    <source>
        <dbReference type="ARBA" id="ARBA00022676"/>
    </source>
</evidence>
<gene>
    <name evidence="4" type="ORF">E1091_02060</name>
</gene>
<evidence type="ECO:0000256" key="2">
    <source>
        <dbReference type="ARBA" id="ARBA00022679"/>
    </source>
</evidence>
<dbReference type="PANTHER" id="PTHR45947:SF3">
    <property type="entry name" value="SULFOQUINOVOSYL TRANSFERASE SQD2"/>
    <property type="match status" value="1"/>
</dbReference>
<feature type="domain" description="Glycosyltransferase subfamily 4-like N-terminal" evidence="3">
    <location>
        <begin position="15"/>
        <end position="172"/>
    </location>
</feature>
<organism evidence="4 5">
    <name type="scientific">Micromonospora fluostatini</name>
    <dbReference type="NCBI Taxonomy" id="1629071"/>
    <lineage>
        <taxon>Bacteria</taxon>
        <taxon>Bacillati</taxon>
        <taxon>Actinomycetota</taxon>
        <taxon>Actinomycetes</taxon>
        <taxon>Micromonosporales</taxon>
        <taxon>Micromonosporaceae</taxon>
        <taxon>Micromonospora</taxon>
    </lineage>
</organism>
<dbReference type="Proteomes" id="UP000295626">
    <property type="component" value="Unassembled WGS sequence"/>
</dbReference>
<dbReference type="Pfam" id="PF13692">
    <property type="entry name" value="Glyco_trans_1_4"/>
    <property type="match status" value="1"/>
</dbReference>
<dbReference type="SUPFAM" id="SSF53756">
    <property type="entry name" value="UDP-Glycosyltransferase/glycogen phosphorylase"/>
    <property type="match status" value="1"/>
</dbReference>
<dbReference type="EMBL" id="SMKE01000032">
    <property type="protein sequence ID" value="TDC01820.1"/>
    <property type="molecule type" value="Genomic_DNA"/>
</dbReference>